<feature type="region of interest" description="Disordered" evidence="1">
    <location>
        <begin position="1"/>
        <end position="20"/>
    </location>
</feature>
<proteinExistence type="predicted"/>
<feature type="region of interest" description="Disordered" evidence="1">
    <location>
        <begin position="167"/>
        <end position="189"/>
    </location>
</feature>
<dbReference type="EMBL" id="JXTB01000022">
    <property type="protein sequence ID" value="PON75740.1"/>
    <property type="molecule type" value="Genomic_DNA"/>
</dbReference>
<dbReference type="PANTHER" id="PTHR31672:SF13">
    <property type="entry name" value="F-BOX PROTEIN CPR30-LIKE"/>
    <property type="match status" value="1"/>
</dbReference>
<keyword evidence="3" id="KW-1185">Reference proteome</keyword>
<dbReference type="OrthoDB" id="1194603at2759"/>
<gene>
    <name evidence="2" type="ORF">PanWU01x14_040000</name>
</gene>
<evidence type="ECO:0000313" key="2">
    <source>
        <dbReference type="EMBL" id="PON75740.1"/>
    </source>
</evidence>
<sequence length="365" mass="41493">MDLSRQIASKKITTTPPPHYSSPEDVVFTQILRQSPRSPTLEHHEILAKSHLNRAKSRVFLLLNESRTLELDMSYISRSVDAAPSAEIYNTVGSCNGLLCLEIGEPDLNSVILCNPATREFRYFPRPDFESVGRRAGFGFGFDGDANDYKVVKIFSGDRGPLHVHVRRRKKRSGPLAGSKRGSGERSPVLVSNRRRDASALRFLSFSISDEVLQVTDLPVTRERDKFYQYDVKLVKWMESLVALIRYDGFTSHDCYFRSLMVNGVGNNHDDGQININMNISWTKMFVLEVGIPRGDFWACFRGVLGESFLLSKDSELLLYEHPIIGYGSDNRRESTYWSSKILLPGPDWNFHEAHDYVESLVSVF</sequence>
<organism evidence="2 3">
    <name type="scientific">Parasponia andersonii</name>
    <name type="common">Sponia andersonii</name>
    <dbReference type="NCBI Taxonomy" id="3476"/>
    <lineage>
        <taxon>Eukaryota</taxon>
        <taxon>Viridiplantae</taxon>
        <taxon>Streptophyta</taxon>
        <taxon>Embryophyta</taxon>
        <taxon>Tracheophyta</taxon>
        <taxon>Spermatophyta</taxon>
        <taxon>Magnoliopsida</taxon>
        <taxon>eudicotyledons</taxon>
        <taxon>Gunneridae</taxon>
        <taxon>Pentapetalae</taxon>
        <taxon>rosids</taxon>
        <taxon>fabids</taxon>
        <taxon>Rosales</taxon>
        <taxon>Cannabaceae</taxon>
        <taxon>Parasponia</taxon>
    </lineage>
</organism>
<dbReference type="PANTHER" id="PTHR31672">
    <property type="entry name" value="BNACNNG10540D PROTEIN"/>
    <property type="match status" value="1"/>
</dbReference>
<reference evidence="3" key="1">
    <citation type="submission" date="2016-06" db="EMBL/GenBank/DDBJ databases">
        <title>Parallel loss of symbiosis genes in relatives of nitrogen-fixing non-legume Parasponia.</title>
        <authorList>
            <person name="Van Velzen R."/>
            <person name="Holmer R."/>
            <person name="Bu F."/>
            <person name="Rutten L."/>
            <person name="Van Zeijl A."/>
            <person name="Liu W."/>
            <person name="Santuari L."/>
            <person name="Cao Q."/>
            <person name="Sharma T."/>
            <person name="Shen D."/>
            <person name="Roswanjaya Y."/>
            <person name="Wardhani T."/>
            <person name="Kalhor M.S."/>
            <person name="Jansen J."/>
            <person name="Van den Hoogen J."/>
            <person name="Gungor B."/>
            <person name="Hartog M."/>
            <person name="Hontelez J."/>
            <person name="Verver J."/>
            <person name="Yang W.-C."/>
            <person name="Schijlen E."/>
            <person name="Repin R."/>
            <person name="Schilthuizen M."/>
            <person name="Schranz E."/>
            <person name="Heidstra R."/>
            <person name="Miyata K."/>
            <person name="Fedorova E."/>
            <person name="Kohlen W."/>
            <person name="Bisseling T."/>
            <person name="Smit S."/>
            <person name="Geurts R."/>
        </authorList>
    </citation>
    <scope>NUCLEOTIDE SEQUENCE [LARGE SCALE GENOMIC DNA]</scope>
    <source>
        <strain evidence="3">cv. WU1-14</strain>
    </source>
</reference>
<evidence type="ECO:0000256" key="1">
    <source>
        <dbReference type="SAM" id="MobiDB-lite"/>
    </source>
</evidence>
<protein>
    <submittedName>
        <fullName evidence="2">Uncharacterized protein</fullName>
    </submittedName>
</protein>
<dbReference type="Proteomes" id="UP000237105">
    <property type="component" value="Unassembled WGS sequence"/>
</dbReference>
<comment type="caution">
    <text evidence="2">The sequence shown here is derived from an EMBL/GenBank/DDBJ whole genome shotgun (WGS) entry which is preliminary data.</text>
</comment>
<name>A0A2P5DR31_PARAD</name>
<dbReference type="AlphaFoldDB" id="A0A2P5DR31"/>
<dbReference type="InterPro" id="IPR050796">
    <property type="entry name" value="SCF_F-box_component"/>
</dbReference>
<accession>A0A2P5DR31</accession>
<evidence type="ECO:0000313" key="3">
    <source>
        <dbReference type="Proteomes" id="UP000237105"/>
    </source>
</evidence>